<dbReference type="Pfam" id="PF00067">
    <property type="entry name" value="p450"/>
    <property type="match status" value="1"/>
</dbReference>
<dbReference type="PROSITE" id="PS00086">
    <property type="entry name" value="CYTOCHROME_P450"/>
    <property type="match status" value="1"/>
</dbReference>
<comment type="caution">
    <text evidence="3">The sequence shown here is derived from an EMBL/GenBank/DDBJ whole genome shotgun (WGS) entry which is preliminary data.</text>
</comment>
<reference evidence="3 4" key="1">
    <citation type="journal article" date="2019" name="Int. J. Syst. Evol. Microbiol.">
        <title>The Global Catalogue of Microorganisms (GCM) 10K type strain sequencing project: providing services to taxonomists for standard genome sequencing and annotation.</title>
        <authorList>
            <consortium name="The Broad Institute Genomics Platform"/>
            <consortium name="The Broad Institute Genome Sequencing Center for Infectious Disease"/>
            <person name="Wu L."/>
            <person name="Ma J."/>
        </authorList>
    </citation>
    <scope>NUCLEOTIDE SEQUENCE [LARGE SCALE GENOMIC DNA]</scope>
    <source>
        <strain evidence="3 4">JCM 16009</strain>
    </source>
</reference>
<comment type="similarity">
    <text evidence="1 2">Belongs to the cytochrome P450 family.</text>
</comment>
<evidence type="ECO:0000313" key="4">
    <source>
        <dbReference type="Proteomes" id="UP001500449"/>
    </source>
</evidence>
<dbReference type="InterPro" id="IPR002397">
    <property type="entry name" value="Cyt_P450_B"/>
</dbReference>
<protein>
    <submittedName>
        <fullName evidence="3">Cytochrome P450</fullName>
    </submittedName>
</protein>
<dbReference type="SUPFAM" id="SSF48264">
    <property type="entry name" value="Cytochrome P450"/>
    <property type="match status" value="1"/>
</dbReference>
<dbReference type="Proteomes" id="UP001500449">
    <property type="component" value="Unassembled WGS sequence"/>
</dbReference>
<keyword evidence="2" id="KW-0479">Metal-binding</keyword>
<dbReference type="RefSeq" id="WP_344411431.1">
    <property type="nucleotide sequence ID" value="NZ_BAAAQK010000001.1"/>
</dbReference>
<accession>A0ABN2MIB4</accession>
<evidence type="ECO:0000256" key="1">
    <source>
        <dbReference type="ARBA" id="ARBA00010617"/>
    </source>
</evidence>
<keyword evidence="2" id="KW-0349">Heme</keyword>
<dbReference type="Gene3D" id="1.10.630.10">
    <property type="entry name" value="Cytochrome P450"/>
    <property type="match status" value="1"/>
</dbReference>
<dbReference type="EMBL" id="BAAAQK010000001">
    <property type="protein sequence ID" value="GAA1826810.1"/>
    <property type="molecule type" value="Genomic_DNA"/>
</dbReference>
<organism evidence="3 4">
    <name type="scientific">Pseudonocardia ailaonensis</name>
    <dbReference type="NCBI Taxonomy" id="367279"/>
    <lineage>
        <taxon>Bacteria</taxon>
        <taxon>Bacillati</taxon>
        <taxon>Actinomycetota</taxon>
        <taxon>Actinomycetes</taxon>
        <taxon>Pseudonocardiales</taxon>
        <taxon>Pseudonocardiaceae</taxon>
        <taxon>Pseudonocardia</taxon>
    </lineage>
</organism>
<name>A0ABN2MIB4_9PSEU</name>
<sequence>MTAGEALAPFDPLAGGPLGQVREELARLRGGCPVHRAGPGPGFVGRHELVREALLDPGTLSNHGNFVLDDSGDDSGVGRHPLLITQSDPPAHTALRALLRPAFTRSAITGAAPWIRAIVDEILDGLPPGGPAEIVGDLAFPLTSRVIARLVGVPAADAGEITRLSQEISDALPAPFVGTPVWTRIEEYFAAAARERRAGPATDDVIGLLARGRVDGRALSDREVAFHAWQVFVAGLKTTAFTIGSTVAQLLVDPGRWAALVADPALVEGAREEGLRHATALRGVLRTVGTPGDIGGEPVAAGERILLGLESANLDESVFGADAADFVLDRPTARRHLAFGSGIHHCLGAELSRTEISCVLAALVERMPRLAPAPGARTGDTDGAMFHEPGRVEVVW</sequence>
<gene>
    <name evidence="3" type="ORF">GCM10009836_00500</name>
</gene>
<dbReference type="PANTHER" id="PTHR46696:SF1">
    <property type="entry name" value="CYTOCHROME P450 YJIB-RELATED"/>
    <property type="match status" value="1"/>
</dbReference>
<dbReference type="PRINTS" id="PR00359">
    <property type="entry name" value="BP450"/>
</dbReference>
<keyword evidence="2" id="KW-0503">Monooxygenase</keyword>
<keyword evidence="2" id="KW-0560">Oxidoreductase</keyword>
<dbReference type="PANTHER" id="PTHR46696">
    <property type="entry name" value="P450, PUTATIVE (EUROFUNG)-RELATED"/>
    <property type="match status" value="1"/>
</dbReference>
<keyword evidence="2" id="KW-0408">Iron</keyword>
<dbReference type="InterPro" id="IPR001128">
    <property type="entry name" value="Cyt_P450"/>
</dbReference>
<evidence type="ECO:0000256" key="2">
    <source>
        <dbReference type="RuleBase" id="RU000461"/>
    </source>
</evidence>
<keyword evidence="4" id="KW-1185">Reference proteome</keyword>
<evidence type="ECO:0000313" key="3">
    <source>
        <dbReference type="EMBL" id="GAA1826810.1"/>
    </source>
</evidence>
<proteinExistence type="inferred from homology"/>
<dbReference type="InterPro" id="IPR017972">
    <property type="entry name" value="Cyt_P450_CS"/>
</dbReference>
<dbReference type="InterPro" id="IPR036396">
    <property type="entry name" value="Cyt_P450_sf"/>
</dbReference>